<reference evidence="3 4" key="1">
    <citation type="journal article" date="2019" name="Int. J. Syst. Evol. Microbiol.">
        <title>The Global Catalogue of Microorganisms (GCM) 10K type strain sequencing project: providing services to taxonomists for standard genome sequencing and annotation.</title>
        <authorList>
            <consortium name="The Broad Institute Genomics Platform"/>
            <consortium name="The Broad Institute Genome Sequencing Center for Infectious Disease"/>
            <person name="Wu L."/>
            <person name="Ma J."/>
        </authorList>
    </citation>
    <scope>NUCLEOTIDE SEQUENCE [LARGE SCALE GENOMIC DNA]</scope>
    <source>
        <strain evidence="3 4">JCM 13002</strain>
    </source>
</reference>
<dbReference type="PANTHER" id="PTHR43662">
    <property type="match status" value="1"/>
</dbReference>
<dbReference type="Pfam" id="PF00754">
    <property type="entry name" value="F5_F8_type_C"/>
    <property type="match status" value="1"/>
</dbReference>
<evidence type="ECO:0000313" key="4">
    <source>
        <dbReference type="Proteomes" id="UP001499987"/>
    </source>
</evidence>
<feature type="domain" description="F5/8 type C" evidence="2">
    <location>
        <begin position="31"/>
        <end position="167"/>
    </location>
</feature>
<evidence type="ECO:0000313" key="3">
    <source>
        <dbReference type="EMBL" id="GAA1084376.1"/>
    </source>
</evidence>
<dbReference type="InterPro" id="IPR000421">
    <property type="entry name" value="FA58C"/>
</dbReference>
<dbReference type="SUPFAM" id="SSF49785">
    <property type="entry name" value="Galactose-binding domain-like"/>
    <property type="match status" value="1"/>
</dbReference>
<proteinExistence type="predicted"/>
<dbReference type="InterPro" id="IPR018535">
    <property type="entry name" value="DUF1996"/>
</dbReference>
<dbReference type="EMBL" id="BAAALD010000024">
    <property type="protein sequence ID" value="GAA1084376.1"/>
    <property type="molecule type" value="Genomic_DNA"/>
</dbReference>
<name>A0ABN1THB7_9ACTN</name>
<comment type="caution">
    <text evidence="3">The sequence shown here is derived from an EMBL/GenBank/DDBJ whole genome shotgun (WGS) entry which is preliminary data.</text>
</comment>
<dbReference type="PROSITE" id="PS50022">
    <property type="entry name" value="FA58C_3"/>
    <property type="match status" value="1"/>
</dbReference>
<dbReference type="InterPro" id="IPR008979">
    <property type="entry name" value="Galactose-bd-like_sf"/>
</dbReference>
<dbReference type="RefSeq" id="WP_425555159.1">
    <property type="nucleotide sequence ID" value="NZ_BAAALD010000024.1"/>
</dbReference>
<evidence type="ECO:0000256" key="1">
    <source>
        <dbReference type="SAM" id="SignalP"/>
    </source>
</evidence>
<evidence type="ECO:0000259" key="2">
    <source>
        <dbReference type="PROSITE" id="PS50022"/>
    </source>
</evidence>
<dbReference type="Proteomes" id="UP001499987">
    <property type="component" value="Unassembled WGS sequence"/>
</dbReference>
<keyword evidence="4" id="KW-1185">Reference proteome</keyword>
<organism evidence="3 4">
    <name type="scientific">Kitasatospora arboriphila</name>
    <dbReference type="NCBI Taxonomy" id="258052"/>
    <lineage>
        <taxon>Bacteria</taxon>
        <taxon>Bacillati</taxon>
        <taxon>Actinomycetota</taxon>
        <taxon>Actinomycetes</taxon>
        <taxon>Kitasatosporales</taxon>
        <taxon>Streptomycetaceae</taxon>
        <taxon>Kitasatospora</taxon>
    </lineage>
</organism>
<gene>
    <name evidence="3" type="ORF">GCM10009663_29920</name>
</gene>
<dbReference type="Gene3D" id="2.60.120.260">
    <property type="entry name" value="Galactose-binding domain-like"/>
    <property type="match status" value="1"/>
</dbReference>
<dbReference type="Pfam" id="PF09362">
    <property type="entry name" value="DUF1996"/>
    <property type="match status" value="1"/>
</dbReference>
<sequence>MRPRFLSRGRPRRTALAVAFAAVLALAGIGGTARQAVAADGLISQSKPVTASSIESLNFPAGAVVDGDPTSRWASNWSDPQWIQIDLGGPATVSKVELSWEAAYATAYQLQTSSDAATWSTIYSTTTSAGGVQSLNVNGTGRYVRLNATQRATQYGYSLYEFKVYGTVTTPQTGYVLANPQVTGVTPSTANPPHTYFHEFQANCSPTHNLPDDPIVFPGLAGASHMHTFMGNTTTTATSTPASLAAGGTTCLAPGDKSAYWMPTMYNGATEVNPVGLQTIYYKTGVTDYTSVRPFPPGLRFVVGSPSATQTEFATNPGYVAGWECGNSYHNTDLPTSCPGGGAVNLRYQAPSCWNGLYLDTPDHKSHMAYPVNGVCPSTHPVALPMIEFKMAWPVPSGDLSQLRLASGRGYSFHYDFFNAWDAPTLAALVNHCIIGGLQCNARGYDETQPGRGAALNEQYLLP</sequence>
<accession>A0ABN1THB7</accession>
<protein>
    <recommendedName>
        <fullName evidence="2">F5/8 type C domain-containing protein</fullName>
    </recommendedName>
</protein>
<dbReference type="PANTHER" id="PTHR43662:SF3">
    <property type="entry name" value="DOMAIN PROTEIN, PUTATIVE (AFU_ORTHOLOGUE AFUA_6G11970)-RELATED"/>
    <property type="match status" value="1"/>
</dbReference>
<feature type="chain" id="PRO_5046648733" description="F5/8 type C domain-containing protein" evidence="1">
    <location>
        <begin position="39"/>
        <end position="463"/>
    </location>
</feature>
<keyword evidence="1" id="KW-0732">Signal</keyword>
<feature type="signal peptide" evidence="1">
    <location>
        <begin position="1"/>
        <end position="38"/>
    </location>
</feature>